<dbReference type="InterPro" id="IPR036928">
    <property type="entry name" value="AS_sf"/>
</dbReference>
<organism evidence="3 4">
    <name type="scientific">Mesorhizobium sangaii</name>
    <dbReference type="NCBI Taxonomy" id="505389"/>
    <lineage>
        <taxon>Bacteria</taxon>
        <taxon>Pseudomonadati</taxon>
        <taxon>Pseudomonadota</taxon>
        <taxon>Alphaproteobacteria</taxon>
        <taxon>Hyphomicrobiales</taxon>
        <taxon>Phyllobacteriaceae</taxon>
        <taxon>Mesorhizobium</taxon>
    </lineage>
</organism>
<accession>A0A841P1Q8</accession>
<protein>
    <submittedName>
        <fullName evidence="3">Amidase/aspartyl-tRNA(Asn)/glutamyl-tRNA(Gln) amidotransferase subunit A</fullName>
        <ecNumber evidence="3">3.5.1.4</ecNumber>
        <ecNumber evidence="3">6.3.5.6</ecNumber>
        <ecNumber evidence="3">6.3.5.7</ecNumber>
    </submittedName>
</protein>
<keyword evidence="3" id="KW-0378">Hydrolase</keyword>
<evidence type="ECO:0000256" key="1">
    <source>
        <dbReference type="ARBA" id="ARBA00009199"/>
    </source>
</evidence>
<dbReference type="Proteomes" id="UP000556329">
    <property type="component" value="Unassembled WGS sequence"/>
</dbReference>
<dbReference type="PANTHER" id="PTHR11895">
    <property type="entry name" value="TRANSAMIDASE"/>
    <property type="match status" value="1"/>
</dbReference>
<name>A0A841P1Q8_9HYPH</name>
<feature type="domain" description="Amidase" evidence="2">
    <location>
        <begin position="60"/>
        <end position="480"/>
    </location>
</feature>
<gene>
    <name evidence="3" type="ORF">HNQ71_001750</name>
</gene>
<sequence length="503" mass="52922">MTQVIDMVGEMKDVPTAGPENGTDVRHGGAATILDADILSRLTASELAGLYLKRQASPVDVVQAVLTRAASINARFNAFAFLDDEGAIAAAKASERRWLDGAALGPLDGIPATIKDLMTVKNWPTRFGSGVTAGARSQADAPSVAALRAKGVLLVGATTTPEFGWKAVTDSPMFGATSNPWNPALTCGGSSGGAAVAARTGCGNLHLGTDGGGSVRIPAAFTGVVGHKPSFGRVPYYPPSAFGTLGHLGPIARTVEDATLMLDAMTVRDARDWNQPAIEFASTVLSRQREWQGLRIGLWSTPIVGEVAPEILAAVVRVARLLDEAGATVEPINLPGGNILAAFNVLWFAGAANRVSKIAEKDRFQMDPGLLRAAEIGGRFSASEYAEALLHRSAFGAEMDQLLRIYDLVISPTTPVAAFPLMHDVPPGSIYQEWTEWACFNFPINLSQQPACSVPIGLTNRGLPIGFQIVGARGADADVLSAAMQVMELVGWIDSQPSGRKKT</sequence>
<evidence type="ECO:0000259" key="2">
    <source>
        <dbReference type="Pfam" id="PF01425"/>
    </source>
</evidence>
<dbReference type="EMBL" id="JACHEF010000001">
    <property type="protein sequence ID" value="MBB6409106.1"/>
    <property type="molecule type" value="Genomic_DNA"/>
</dbReference>
<comment type="caution">
    <text evidence="3">The sequence shown here is derived from an EMBL/GenBank/DDBJ whole genome shotgun (WGS) entry which is preliminary data.</text>
</comment>
<keyword evidence="4" id="KW-1185">Reference proteome</keyword>
<reference evidence="3 4" key="1">
    <citation type="submission" date="2020-08" db="EMBL/GenBank/DDBJ databases">
        <title>Genomic Encyclopedia of Type Strains, Phase IV (KMG-IV): sequencing the most valuable type-strain genomes for metagenomic binning, comparative biology and taxonomic classification.</title>
        <authorList>
            <person name="Goeker M."/>
        </authorList>
    </citation>
    <scope>NUCLEOTIDE SEQUENCE [LARGE SCALE GENOMIC DNA]</scope>
    <source>
        <strain evidence="3 4">DSM 100039</strain>
    </source>
</reference>
<dbReference type="AlphaFoldDB" id="A0A841P1Q8"/>
<dbReference type="RefSeq" id="WP_210333762.1">
    <property type="nucleotide sequence ID" value="NZ_JACHEF010000001.1"/>
</dbReference>
<dbReference type="Pfam" id="PF01425">
    <property type="entry name" value="Amidase"/>
    <property type="match status" value="1"/>
</dbReference>
<dbReference type="EC" id="6.3.5.6" evidence="3"/>
<dbReference type="SUPFAM" id="SSF75304">
    <property type="entry name" value="Amidase signature (AS) enzymes"/>
    <property type="match status" value="1"/>
</dbReference>
<evidence type="ECO:0000313" key="3">
    <source>
        <dbReference type="EMBL" id="MBB6409106.1"/>
    </source>
</evidence>
<dbReference type="EC" id="6.3.5.7" evidence="3"/>
<keyword evidence="3" id="KW-0808">Transferase</keyword>
<dbReference type="NCBIfam" id="NF004815">
    <property type="entry name" value="PRK06169.1"/>
    <property type="match status" value="1"/>
</dbReference>
<dbReference type="Gene3D" id="3.90.1300.10">
    <property type="entry name" value="Amidase signature (AS) domain"/>
    <property type="match status" value="1"/>
</dbReference>
<keyword evidence="3" id="KW-0436">Ligase</keyword>
<dbReference type="GO" id="GO:0050567">
    <property type="term" value="F:glutaminyl-tRNA synthase (glutamine-hydrolyzing) activity"/>
    <property type="evidence" value="ECO:0007669"/>
    <property type="project" value="UniProtKB-EC"/>
</dbReference>
<dbReference type="PANTHER" id="PTHR11895:SF7">
    <property type="entry name" value="GLUTAMYL-TRNA(GLN) AMIDOTRANSFERASE SUBUNIT A, MITOCHONDRIAL"/>
    <property type="match status" value="1"/>
</dbReference>
<dbReference type="GO" id="GO:0004040">
    <property type="term" value="F:amidase activity"/>
    <property type="evidence" value="ECO:0007669"/>
    <property type="project" value="UniProtKB-EC"/>
</dbReference>
<dbReference type="EC" id="3.5.1.4" evidence="3"/>
<comment type="similarity">
    <text evidence="1">Belongs to the amidase family.</text>
</comment>
<evidence type="ECO:0000313" key="4">
    <source>
        <dbReference type="Proteomes" id="UP000556329"/>
    </source>
</evidence>
<proteinExistence type="inferred from homology"/>
<dbReference type="InterPro" id="IPR000120">
    <property type="entry name" value="Amidase"/>
</dbReference>
<dbReference type="GO" id="GO:0050566">
    <property type="term" value="F:asparaginyl-tRNA synthase (glutamine-hydrolyzing) activity"/>
    <property type="evidence" value="ECO:0007669"/>
    <property type="project" value="UniProtKB-EC"/>
</dbReference>
<dbReference type="GO" id="GO:0016740">
    <property type="term" value="F:transferase activity"/>
    <property type="evidence" value="ECO:0007669"/>
    <property type="project" value="UniProtKB-KW"/>
</dbReference>
<dbReference type="InterPro" id="IPR023631">
    <property type="entry name" value="Amidase_dom"/>
</dbReference>